<comment type="subcellular location">
    <subcellularLocation>
        <location evidence="1 7">Cell membrane</location>
        <topology evidence="1 7">Multi-pass membrane protein</topology>
    </subcellularLocation>
</comment>
<feature type="transmembrane region" description="Helical" evidence="7">
    <location>
        <begin position="177"/>
        <end position="199"/>
    </location>
</feature>
<evidence type="ECO:0000256" key="6">
    <source>
        <dbReference type="ARBA" id="ARBA00023136"/>
    </source>
</evidence>
<keyword evidence="6 7" id="KW-0472">Membrane</keyword>
<sequence>MGYTLRKIGSVLVTLLIVSIITFGIFEIIPGDPVTAKLGIEADEKQVEVLIKELGLNQPAHIRYKNWILSAINGDLGESIRFDEPVAALINERMKVTAILAMLALLITIIISIPLSIFVAKYNNKIIGVITSMITQLGMALPSFWLGIMITFLFGLTLKLFIPGKYISIGDNFVEGITYMVFPAIAIAIPKIATIIRYLRNAIVEQMSADYVRTAYGKGLQKNRVIYYHVLRNALIPVITVMGMIIADVLGGSLIIEQVFTIPGIGRLLIMAISNRDYPLIQGMVLYIATIVILVNFMIDMIYHLIDPRIKMT</sequence>
<evidence type="ECO:0000313" key="10">
    <source>
        <dbReference type="Proteomes" id="UP000683246"/>
    </source>
</evidence>
<dbReference type="AlphaFoldDB" id="A0A8J8SFY8"/>
<dbReference type="GO" id="GO:0005886">
    <property type="term" value="C:plasma membrane"/>
    <property type="evidence" value="ECO:0007669"/>
    <property type="project" value="UniProtKB-SubCell"/>
</dbReference>
<feature type="transmembrane region" description="Helical" evidence="7">
    <location>
        <begin position="98"/>
        <end position="120"/>
    </location>
</feature>
<keyword evidence="10" id="KW-1185">Reference proteome</keyword>
<evidence type="ECO:0000256" key="7">
    <source>
        <dbReference type="RuleBase" id="RU363032"/>
    </source>
</evidence>
<dbReference type="InterPro" id="IPR000515">
    <property type="entry name" value="MetI-like"/>
</dbReference>
<dbReference type="Proteomes" id="UP000683246">
    <property type="component" value="Chromosome"/>
</dbReference>
<evidence type="ECO:0000256" key="2">
    <source>
        <dbReference type="ARBA" id="ARBA00022448"/>
    </source>
</evidence>
<name>A0A8J8SFY8_9FIRM</name>
<evidence type="ECO:0000313" key="9">
    <source>
        <dbReference type="EMBL" id="QUI22195.1"/>
    </source>
</evidence>
<dbReference type="KEGG" id="vpy:HZI73_07740"/>
<keyword evidence="3" id="KW-1003">Cell membrane</keyword>
<keyword evidence="5 7" id="KW-1133">Transmembrane helix</keyword>
<feature type="transmembrane region" description="Helical" evidence="7">
    <location>
        <begin position="141"/>
        <end position="162"/>
    </location>
</feature>
<dbReference type="InterPro" id="IPR045621">
    <property type="entry name" value="BPD_transp_1_N"/>
</dbReference>
<keyword evidence="2 7" id="KW-0813">Transport</keyword>
<dbReference type="EMBL" id="CP058649">
    <property type="protein sequence ID" value="QUI22195.1"/>
    <property type="molecule type" value="Genomic_DNA"/>
</dbReference>
<dbReference type="CDD" id="cd06261">
    <property type="entry name" value="TM_PBP2"/>
    <property type="match status" value="1"/>
</dbReference>
<proteinExistence type="inferred from homology"/>
<accession>A0A8J8SFY8</accession>
<evidence type="ECO:0000256" key="1">
    <source>
        <dbReference type="ARBA" id="ARBA00004651"/>
    </source>
</evidence>
<protein>
    <submittedName>
        <fullName evidence="9">ABC transporter permease</fullName>
    </submittedName>
</protein>
<dbReference type="InterPro" id="IPR035906">
    <property type="entry name" value="MetI-like_sf"/>
</dbReference>
<feature type="transmembrane region" description="Helical" evidence="7">
    <location>
        <begin position="12"/>
        <end position="29"/>
    </location>
</feature>
<organism evidence="9 10">
    <name type="scientific">Vallitalea pronyensis</name>
    <dbReference type="NCBI Taxonomy" id="1348613"/>
    <lineage>
        <taxon>Bacteria</taxon>
        <taxon>Bacillati</taxon>
        <taxon>Bacillota</taxon>
        <taxon>Clostridia</taxon>
        <taxon>Lachnospirales</taxon>
        <taxon>Vallitaleaceae</taxon>
        <taxon>Vallitalea</taxon>
    </lineage>
</organism>
<dbReference type="RefSeq" id="WP_212697676.1">
    <property type="nucleotide sequence ID" value="NZ_CP058649.1"/>
</dbReference>
<dbReference type="Pfam" id="PF00528">
    <property type="entry name" value="BPD_transp_1"/>
    <property type="match status" value="1"/>
</dbReference>
<dbReference type="Gene3D" id="1.10.3720.10">
    <property type="entry name" value="MetI-like"/>
    <property type="match status" value="1"/>
</dbReference>
<reference evidence="9" key="1">
    <citation type="submission" date="2020-07" db="EMBL/GenBank/DDBJ databases">
        <title>Vallitalea pronyensis genome.</title>
        <authorList>
            <person name="Postec A."/>
        </authorList>
    </citation>
    <scope>NUCLEOTIDE SEQUENCE</scope>
    <source>
        <strain evidence="9">FatNI3</strain>
    </source>
</reference>
<dbReference type="PROSITE" id="PS50928">
    <property type="entry name" value="ABC_TM1"/>
    <property type="match status" value="1"/>
</dbReference>
<evidence type="ECO:0000256" key="5">
    <source>
        <dbReference type="ARBA" id="ARBA00022989"/>
    </source>
</evidence>
<dbReference type="SUPFAM" id="SSF161098">
    <property type="entry name" value="MetI-like"/>
    <property type="match status" value="1"/>
</dbReference>
<dbReference type="GO" id="GO:0071916">
    <property type="term" value="F:dipeptide transmembrane transporter activity"/>
    <property type="evidence" value="ECO:0007669"/>
    <property type="project" value="TreeGrafter"/>
</dbReference>
<feature type="domain" description="ABC transmembrane type-1" evidence="8">
    <location>
        <begin position="94"/>
        <end position="303"/>
    </location>
</feature>
<comment type="similarity">
    <text evidence="7">Belongs to the binding-protein-dependent transport system permease family.</text>
</comment>
<dbReference type="PANTHER" id="PTHR43163">
    <property type="entry name" value="DIPEPTIDE TRANSPORT SYSTEM PERMEASE PROTEIN DPPB-RELATED"/>
    <property type="match status" value="1"/>
</dbReference>
<dbReference type="Pfam" id="PF19300">
    <property type="entry name" value="BPD_transp_1_N"/>
    <property type="match status" value="1"/>
</dbReference>
<feature type="transmembrane region" description="Helical" evidence="7">
    <location>
        <begin position="226"/>
        <end position="247"/>
    </location>
</feature>
<keyword evidence="4 7" id="KW-0812">Transmembrane</keyword>
<dbReference type="PANTHER" id="PTHR43163:SF6">
    <property type="entry name" value="DIPEPTIDE TRANSPORT SYSTEM PERMEASE PROTEIN DPPB-RELATED"/>
    <property type="match status" value="1"/>
</dbReference>
<evidence type="ECO:0000259" key="8">
    <source>
        <dbReference type="PROSITE" id="PS50928"/>
    </source>
</evidence>
<feature type="transmembrane region" description="Helical" evidence="7">
    <location>
        <begin position="285"/>
        <end position="306"/>
    </location>
</feature>
<gene>
    <name evidence="9" type="ORF">HZI73_07740</name>
</gene>
<evidence type="ECO:0000256" key="4">
    <source>
        <dbReference type="ARBA" id="ARBA00022692"/>
    </source>
</evidence>
<evidence type="ECO:0000256" key="3">
    <source>
        <dbReference type="ARBA" id="ARBA00022475"/>
    </source>
</evidence>